<dbReference type="Proteomes" id="UP000199470">
    <property type="component" value="Unassembled WGS sequence"/>
</dbReference>
<reference evidence="2 3" key="1">
    <citation type="submission" date="2016-10" db="EMBL/GenBank/DDBJ databases">
        <authorList>
            <person name="de Groot N.N."/>
        </authorList>
    </citation>
    <scope>NUCLEOTIDE SEQUENCE [LARGE SCALE GENOMIC DNA]</scope>
    <source>
        <strain evidence="2 3">ATCC 43154</strain>
    </source>
</reference>
<gene>
    <name evidence="2" type="ORF">SAMN02982985_01176</name>
</gene>
<feature type="compositionally biased region" description="Low complexity" evidence="1">
    <location>
        <begin position="49"/>
        <end position="66"/>
    </location>
</feature>
<dbReference type="AlphaFoldDB" id="A0A1I4JSM6"/>
<keyword evidence="3" id="KW-1185">Reference proteome</keyword>
<dbReference type="EMBL" id="FOTW01000006">
    <property type="protein sequence ID" value="SFL69207.1"/>
    <property type="molecule type" value="Genomic_DNA"/>
</dbReference>
<proteinExistence type="predicted"/>
<name>A0A1I4JSM6_9BURK</name>
<evidence type="ECO:0000313" key="2">
    <source>
        <dbReference type="EMBL" id="SFL69207.1"/>
    </source>
</evidence>
<dbReference type="RefSeq" id="WP_245774106.1">
    <property type="nucleotide sequence ID" value="NZ_FOTW01000006.1"/>
</dbReference>
<evidence type="ECO:0000313" key="3">
    <source>
        <dbReference type="Proteomes" id="UP000199470"/>
    </source>
</evidence>
<evidence type="ECO:0000256" key="1">
    <source>
        <dbReference type="SAM" id="MobiDB-lite"/>
    </source>
</evidence>
<feature type="region of interest" description="Disordered" evidence="1">
    <location>
        <begin position="48"/>
        <end position="84"/>
    </location>
</feature>
<protein>
    <submittedName>
        <fullName evidence="2">Uncharacterized protein</fullName>
    </submittedName>
</protein>
<organism evidence="2 3">
    <name type="scientific">Rugamonas rubra</name>
    <dbReference type="NCBI Taxonomy" id="758825"/>
    <lineage>
        <taxon>Bacteria</taxon>
        <taxon>Pseudomonadati</taxon>
        <taxon>Pseudomonadota</taxon>
        <taxon>Betaproteobacteria</taxon>
        <taxon>Burkholderiales</taxon>
        <taxon>Oxalobacteraceae</taxon>
        <taxon>Telluria group</taxon>
        <taxon>Rugamonas</taxon>
    </lineage>
</organism>
<sequence>MAQRRSNKHSAADKTAMALAAVLVVALGGALSYLKPVTALPAPLEANSAAQPTAAPQPAPTTARPADTSGEAAAPGKRRSKEQAAAALMALPELRAWSAQLDRESGGKVHGAIIEYDTAQRTVKGKRYYQFSFVENSAEAALRRDSFLVSDSDDEILVEDVVNDELISLARWRKNH</sequence>
<accession>A0A1I4JSM6</accession>